<feature type="domain" description="Peptidase S9 prolyl oligopeptidase catalytic" evidence="2">
    <location>
        <begin position="746"/>
        <end position="914"/>
    </location>
</feature>
<name>A0ABW5TSJ9_9SPHI</name>
<comment type="caution">
    <text evidence="3">The sequence shown here is derived from an EMBL/GenBank/DDBJ whole genome shotgun (WGS) entry which is preliminary data.</text>
</comment>
<dbReference type="InterPro" id="IPR029058">
    <property type="entry name" value="AB_hydrolase_fold"/>
</dbReference>
<accession>A0ABW5TSJ9</accession>
<organism evidence="3 4">
    <name type="scientific">Pedobacter alpinus</name>
    <dbReference type="NCBI Taxonomy" id="1590643"/>
    <lineage>
        <taxon>Bacteria</taxon>
        <taxon>Pseudomonadati</taxon>
        <taxon>Bacteroidota</taxon>
        <taxon>Sphingobacteriia</taxon>
        <taxon>Sphingobacteriales</taxon>
        <taxon>Sphingobacteriaceae</taxon>
        <taxon>Pedobacter</taxon>
    </lineage>
</organism>
<reference evidence="4" key="1">
    <citation type="journal article" date="2019" name="Int. J. Syst. Evol. Microbiol.">
        <title>The Global Catalogue of Microorganisms (GCM) 10K type strain sequencing project: providing services to taxonomists for standard genome sequencing and annotation.</title>
        <authorList>
            <consortium name="The Broad Institute Genomics Platform"/>
            <consortium name="The Broad Institute Genome Sequencing Center for Infectious Disease"/>
            <person name="Wu L."/>
            <person name="Ma J."/>
        </authorList>
    </citation>
    <scope>NUCLEOTIDE SEQUENCE [LARGE SCALE GENOMIC DNA]</scope>
    <source>
        <strain evidence="4">KCTC 42456</strain>
    </source>
</reference>
<evidence type="ECO:0000313" key="4">
    <source>
        <dbReference type="Proteomes" id="UP001597546"/>
    </source>
</evidence>
<proteinExistence type="predicted"/>
<gene>
    <name evidence="3" type="ORF">ACFSSE_11190</name>
</gene>
<dbReference type="PANTHER" id="PTHR11731">
    <property type="entry name" value="PROTEASE FAMILY S9B,C DIPEPTIDYL-PEPTIDASE IV-RELATED"/>
    <property type="match status" value="1"/>
</dbReference>
<protein>
    <submittedName>
        <fullName evidence="3">S9 family peptidase</fullName>
    </submittedName>
</protein>
<feature type="signal peptide" evidence="1">
    <location>
        <begin position="1"/>
        <end position="22"/>
    </location>
</feature>
<keyword evidence="1" id="KW-0732">Signal</keyword>
<sequence>MRKIILLSSFTFCALLTFGQKAPLNHSVYDEWQNVANKQISIQAKWVGYSVTPQAGDANLFVKNPKTTAIAFNYPRVENFSFTKDEEFLAFLIKPSYADVRKAKIKKKKPDEMPKDSLGILNFGSKNLQKIANVKSFALPENNSNVLVYLLDKELADTTKAKKPNKKTDSDYFFADEEAKPAASKEGTVLVLKYLKSNNDVTFKGVTDYLLSKNGAYLLYNATAVKKDSATKAGVFIFEIATKKTTNLTSGKGIYKNFVFDEEANQLAFVGNKSAEKALVKPFDLYLYNFKTDSANVVVTKNTAGMPLENTVSENGKVFFSKNGNRLFFGTAPIPVAKDTTIVDFEVAKVDIWNYQDDYLQPMQLANLSRKLKESYLAMVDLKSGKFTQIATEELNNVDLPEDANGDFALISSDYGNRVSMQWEGSTLRSAYIYNLATGNKTLINKDARANYRFSPKGNYVAWFDRKEQNWYTYSNLTSKKVKLLQAKGISFGDEENDVPDDASDYSYAGFTEDEKQILIYDRYDIWAYNPETGLGKNLTNGYGRTNQITFRYIHLDKEKKAIKLKGDILLTAFNNVNKQNGFYSHSLSKIGNPIKIVMDDYSFSTPIKAKDINQYIYEKDNYKESANVYFSSDFKSEEKLSDINLQQSNYNWGTAELVNWTTPKGYKATGVLYKPEDFDPNKKYPMLVYFYEKVSDNLFNYQAPAPTPSRLNISYFVSNGYLVFTPDISYEIGYPGKSAEEFINSGVDFLAKNTWVNAAKIGIQGQSWGGYQVAHLITVNNKYAAAWSGAPVVNMFSAYGGIRWQSGMNRQFQYEKTQSRIGATIWEKPELYVENSPLFKMPNVQTPVVIMANDGDGAVPWYQGIEMFTALRRLGKPVWMLNYNGEEHNLIKRENRKDISIREQQFFDHYLKDAPAPVWMIKGVPATEKGKNWGFELVK</sequence>
<evidence type="ECO:0000259" key="2">
    <source>
        <dbReference type="Pfam" id="PF00326"/>
    </source>
</evidence>
<evidence type="ECO:0000256" key="1">
    <source>
        <dbReference type="SAM" id="SignalP"/>
    </source>
</evidence>
<dbReference type="Pfam" id="PF00326">
    <property type="entry name" value="Peptidase_S9"/>
    <property type="match status" value="1"/>
</dbReference>
<dbReference type="PANTHER" id="PTHR11731:SF193">
    <property type="entry name" value="DIPEPTIDYL PEPTIDASE 9"/>
    <property type="match status" value="1"/>
</dbReference>
<dbReference type="InterPro" id="IPR001375">
    <property type="entry name" value="Peptidase_S9_cat"/>
</dbReference>
<dbReference type="RefSeq" id="WP_379047737.1">
    <property type="nucleotide sequence ID" value="NZ_JBHSKW010000068.1"/>
</dbReference>
<dbReference type="SUPFAM" id="SSF53474">
    <property type="entry name" value="alpha/beta-Hydrolases"/>
    <property type="match status" value="1"/>
</dbReference>
<feature type="chain" id="PRO_5046323170" evidence="1">
    <location>
        <begin position="23"/>
        <end position="940"/>
    </location>
</feature>
<keyword evidence="4" id="KW-1185">Reference proteome</keyword>
<dbReference type="InterPro" id="IPR050278">
    <property type="entry name" value="Serine_Prot_S9B/DPPIV"/>
</dbReference>
<evidence type="ECO:0000313" key="3">
    <source>
        <dbReference type="EMBL" id="MFD2732267.1"/>
    </source>
</evidence>
<dbReference type="EMBL" id="JBHULV010000038">
    <property type="protein sequence ID" value="MFD2732267.1"/>
    <property type="molecule type" value="Genomic_DNA"/>
</dbReference>
<dbReference type="Proteomes" id="UP001597546">
    <property type="component" value="Unassembled WGS sequence"/>
</dbReference>
<dbReference type="Gene3D" id="3.40.50.1820">
    <property type="entry name" value="alpha/beta hydrolase"/>
    <property type="match status" value="1"/>
</dbReference>
<dbReference type="SUPFAM" id="SSF82171">
    <property type="entry name" value="DPP6 N-terminal domain-like"/>
    <property type="match status" value="1"/>
</dbReference>